<comment type="caution">
    <text evidence="1">The sequence shown here is derived from an EMBL/GenBank/DDBJ whole genome shotgun (WGS) entry which is preliminary data.</text>
</comment>
<reference evidence="1" key="1">
    <citation type="submission" date="2018-11" db="EMBL/GenBank/DDBJ databases">
        <authorList>
            <consortium name="Pathogen Informatics"/>
        </authorList>
    </citation>
    <scope>NUCLEOTIDE SEQUENCE</scope>
</reference>
<dbReference type="AlphaFoldDB" id="A0A3S5CPK9"/>
<proteinExistence type="predicted"/>
<dbReference type="Proteomes" id="UP000784294">
    <property type="component" value="Unassembled WGS sequence"/>
</dbReference>
<keyword evidence="2" id="KW-1185">Reference proteome</keyword>
<dbReference type="EMBL" id="CAAALY010077483">
    <property type="protein sequence ID" value="VEL26002.1"/>
    <property type="molecule type" value="Genomic_DNA"/>
</dbReference>
<organism evidence="1 2">
    <name type="scientific">Protopolystoma xenopodis</name>
    <dbReference type="NCBI Taxonomy" id="117903"/>
    <lineage>
        <taxon>Eukaryota</taxon>
        <taxon>Metazoa</taxon>
        <taxon>Spiralia</taxon>
        <taxon>Lophotrochozoa</taxon>
        <taxon>Platyhelminthes</taxon>
        <taxon>Monogenea</taxon>
        <taxon>Polyopisthocotylea</taxon>
        <taxon>Polystomatidea</taxon>
        <taxon>Polystomatidae</taxon>
        <taxon>Protopolystoma</taxon>
    </lineage>
</organism>
<name>A0A3S5CPK9_9PLAT</name>
<accession>A0A3S5CPK9</accession>
<evidence type="ECO:0000313" key="2">
    <source>
        <dbReference type="Proteomes" id="UP000784294"/>
    </source>
</evidence>
<sequence length="83" mass="8983">MTVFVRGLELASEAGSLSRPDEWSRSSGLIELRGIFTPSRVCACVCVSAHTCVAFATSTRLSITCDLDSTAPLSRPRRLPGRR</sequence>
<protein>
    <submittedName>
        <fullName evidence="1">Uncharacterized protein</fullName>
    </submittedName>
</protein>
<gene>
    <name evidence="1" type="ORF">PXEA_LOCUS19442</name>
</gene>
<evidence type="ECO:0000313" key="1">
    <source>
        <dbReference type="EMBL" id="VEL26002.1"/>
    </source>
</evidence>